<comment type="similarity">
    <text evidence="5">Belongs to the SAT4 family.</text>
</comment>
<dbReference type="Proteomes" id="UP000326924">
    <property type="component" value="Unassembled WGS sequence"/>
</dbReference>
<feature type="domain" description="Rhodopsin" evidence="7">
    <location>
        <begin position="29"/>
        <end position="269"/>
    </location>
</feature>
<dbReference type="PANTHER" id="PTHR33048">
    <property type="entry name" value="PTH11-LIKE INTEGRAL MEMBRANE PROTEIN (AFU_ORTHOLOGUE AFUA_5G11245)"/>
    <property type="match status" value="1"/>
</dbReference>
<gene>
    <name evidence="8" type="ORF">FN846DRAFT_954897</name>
</gene>
<evidence type="ECO:0000256" key="2">
    <source>
        <dbReference type="ARBA" id="ARBA00022692"/>
    </source>
</evidence>
<dbReference type="OrthoDB" id="3903189at2759"/>
<name>A0A5J5ET57_9PEZI</name>
<evidence type="ECO:0000256" key="5">
    <source>
        <dbReference type="ARBA" id="ARBA00038359"/>
    </source>
</evidence>
<evidence type="ECO:0000256" key="4">
    <source>
        <dbReference type="ARBA" id="ARBA00023136"/>
    </source>
</evidence>
<comment type="caution">
    <text evidence="8">The sequence shown here is derived from an EMBL/GenBank/DDBJ whole genome shotgun (WGS) entry which is preliminary data.</text>
</comment>
<keyword evidence="2 6" id="KW-0812">Transmembrane</keyword>
<protein>
    <recommendedName>
        <fullName evidence="7">Rhodopsin domain-containing protein</fullName>
    </recommendedName>
</protein>
<dbReference type="InParanoid" id="A0A5J5ET57"/>
<organism evidence="8 9">
    <name type="scientific">Sphaerosporella brunnea</name>
    <dbReference type="NCBI Taxonomy" id="1250544"/>
    <lineage>
        <taxon>Eukaryota</taxon>
        <taxon>Fungi</taxon>
        <taxon>Dikarya</taxon>
        <taxon>Ascomycota</taxon>
        <taxon>Pezizomycotina</taxon>
        <taxon>Pezizomycetes</taxon>
        <taxon>Pezizales</taxon>
        <taxon>Pyronemataceae</taxon>
        <taxon>Sphaerosporella</taxon>
    </lineage>
</organism>
<evidence type="ECO:0000313" key="9">
    <source>
        <dbReference type="Proteomes" id="UP000326924"/>
    </source>
</evidence>
<dbReference type="InterPro" id="IPR049326">
    <property type="entry name" value="Rhodopsin_dom_fungi"/>
</dbReference>
<feature type="transmembrane region" description="Helical" evidence="6">
    <location>
        <begin position="97"/>
        <end position="120"/>
    </location>
</feature>
<dbReference type="Pfam" id="PF20684">
    <property type="entry name" value="Fung_rhodopsin"/>
    <property type="match status" value="1"/>
</dbReference>
<accession>A0A5J5ET57</accession>
<feature type="transmembrane region" description="Helical" evidence="6">
    <location>
        <begin position="132"/>
        <end position="154"/>
    </location>
</feature>
<dbReference type="InterPro" id="IPR052337">
    <property type="entry name" value="SAT4-like"/>
</dbReference>
<evidence type="ECO:0000256" key="1">
    <source>
        <dbReference type="ARBA" id="ARBA00004141"/>
    </source>
</evidence>
<comment type="subcellular location">
    <subcellularLocation>
        <location evidence="1">Membrane</location>
        <topology evidence="1">Multi-pass membrane protein</topology>
    </subcellularLocation>
</comment>
<keyword evidence="3 6" id="KW-1133">Transmembrane helix</keyword>
<feature type="transmembrane region" description="Helical" evidence="6">
    <location>
        <begin position="48"/>
        <end position="67"/>
    </location>
</feature>
<dbReference type="AlphaFoldDB" id="A0A5J5ET57"/>
<reference evidence="8 9" key="1">
    <citation type="submission" date="2019-09" db="EMBL/GenBank/DDBJ databases">
        <title>Draft genome of the ectomycorrhizal ascomycete Sphaerosporella brunnea.</title>
        <authorList>
            <consortium name="DOE Joint Genome Institute"/>
            <person name="Benucci G.M."/>
            <person name="Marozzi G."/>
            <person name="Antonielli L."/>
            <person name="Sanchez S."/>
            <person name="Marco P."/>
            <person name="Wang X."/>
            <person name="Falini L.B."/>
            <person name="Barry K."/>
            <person name="Haridas S."/>
            <person name="Lipzen A."/>
            <person name="Labutti K."/>
            <person name="Grigoriev I.V."/>
            <person name="Murat C."/>
            <person name="Martin F."/>
            <person name="Albertini E."/>
            <person name="Donnini D."/>
            <person name="Bonito G."/>
        </authorList>
    </citation>
    <scope>NUCLEOTIDE SEQUENCE [LARGE SCALE GENOMIC DNA]</scope>
    <source>
        <strain evidence="8 9">Sb_GMNB300</strain>
    </source>
</reference>
<evidence type="ECO:0000256" key="6">
    <source>
        <dbReference type="SAM" id="Phobius"/>
    </source>
</evidence>
<proteinExistence type="inferred from homology"/>
<evidence type="ECO:0000256" key="3">
    <source>
        <dbReference type="ARBA" id="ARBA00022989"/>
    </source>
</evidence>
<dbReference type="PANTHER" id="PTHR33048:SF47">
    <property type="entry name" value="INTEGRAL MEMBRANE PROTEIN-RELATED"/>
    <property type="match status" value="1"/>
</dbReference>
<evidence type="ECO:0000259" key="7">
    <source>
        <dbReference type="Pfam" id="PF20684"/>
    </source>
</evidence>
<feature type="transmembrane region" description="Helical" evidence="6">
    <location>
        <begin position="16"/>
        <end position="36"/>
    </location>
</feature>
<evidence type="ECO:0000313" key="8">
    <source>
        <dbReference type="EMBL" id="KAA8902903.1"/>
    </source>
</evidence>
<feature type="transmembrane region" description="Helical" evidence="6">
    <location>
        <begin position="174"/>
        <end position="201"/>
    </location>
</feature>
<keyword evidence="9" id="KW-1185">Reference proteome</keyword>
<dbReference type="EMBL" id="VXIS01000125">
    <property type="protein sequence ID" value="KAA8902903.1"/>
    <property type="molecule type" value="Genomic_DNA"/>
</dbReference>
<keyword evidence="4 6" id="KW-0472">Membrane</keyword>
<feature type="transmembrane region" description="Helical" evidence="6">
    <location>
        <begin position="213"/>
        <end position="233"/>
    </location>
</feature>
<feature type="transmembrane region" description="Helical" evidence="6">
    <location>
        <begin position="253"/>
        <end position="271"/>
    </location>
</feature>
<sequence length="379" mass="42174">MTVTSPTAHDLAVESWTFYSIGVVLIFLRMLSRRLVVGSFRNYQLEDYVMLVDLVMYTLLMVGLNISGRTATNLMGPGVLETLTPEDIKQRIYGSKIVILVEQSMLTCVWLTKACMLMVYNRLSQRLPHQRAIKFIAVYTALGFVACELTWFLNCRPLSGYWALPVPDPQCATYTHYVIVQGVFNLSSDIMMLSVGIPLILKANVGLKKKLMLVAIFGLGFFVILAAVLSKYYNFSYYWTTIYMVWYIREASTAIYVANIPLLWPLFARIFKAGSFAGSSMGKDGSAATHELTAGSQFSRSRIGNKIRHLTDTQIIATEMDNSSQERINKCQVEVETRVSLTVEQCSGSSSSATKYDVENYGASAYSASISGGPCPGKH</sequence>
<dbReference type="GO" id="GO:0016020">
    <property type="term" value="C:membrane"/>
    <property type="evidence" value="ECO:0007669"/>
    <property type="project" value="UniProtKB-SubCell"/>
</dbReference>